<dbReference type="GO" id="GO:0009279">
    <property type="term" value="C:cell outer membrane"/>
    <property type="evidence" value="ECO:0007669"/>
    <property type="project" value="UniProtKB-SubCell"/>
</dbReference>
<keyword evidence="8" id="KW-0675">Receptor</keyword>
<dbReference type="Gene3D" id="2.60.40.1120">
    <property type="entry name" value="Carboxypeptidase-like, regulatory domain"/>
    <property type="match status" value="1"/>
</dbReference>
<dbReference type="RefSeq" id="WP_107013885.1">
    <property type="nucleotide sequence ID" value="NZ_CP028136.1"/>
</dbReference>
<evidence type="ECO:0000256" key="7">
    <source>
        <dbReference type="ARBA" id="ARBA00023136"/>
    </source>
</evidence>
<keyword evidence="4 10" id="KW-0812">Transmembrane</keyword>
<evidence type="ECO:0000313" key="15">
    <source>
        <dbReference type="EMBL" id="AVR47116.1"/>
    </source>
</evidence>
<keyword evidence="6 11" id="KW-0798">TonB box</keyword>
<dbReference type="InterPro" id="IPR039426">
    <property type="entry name" value="TonB-dep_rcpt-like"/>
</dbReference>
<evidence type="ECO:0000256" key="11">
    <source>
        <dbReference type="RuleBase" id="RU003357"/>
    </source>
</evidence>
<dbReference type="Pfam" id="PF13715">
    <property type="entry name" value="CarbopepD_reg_2"/>
    <property type="match status" value="1"/>
</dbReference>
<dbReference type="GO" id="GO:0015344">
    <property type="term" value="F:siderophore uptake transmembrane transporter activity"/>
    <property type="evidence" value="ECO:0007669"/>
    <property type="project" value="TreeGrafter"/>
</dbReference>
<reference evidence="16" key="1">
    <citation type="submission" date="2018-03" db="EMBL/GenBank/DDBJ databases">
        <title>Gramella fulva sp. nov., isolated from a dry surface of tidal flat.</title>
        <authorList>
            <person name="Hwang S.H."/>
            <person name="Hwang W.M."/>
            <person name="Kang K."/>
            <person name="Ahn T.-Y."/>
        </authorList>
    </citation>
    <scope>NUCLEOTIDE SEQUENCE [LARGE SCALE GENOMIC DNA]</scope>
    <source>
        <strain evidence="16">SH35</strain>
    </source>
</reference>
<dbReference type="PANTHER" id="PTHR30069">
    <property type="entry name" value="TONB-DEPENDENT OUTER MEMBRANE RECEPTOR"/>
    <property type="match status" value="1"/>
</dbReference>
<keyword evidence="16" id="KW-1185">Reference proteome</keyword>
<evidence type="ECO:0000256" key="5">
    <source>
        <dbReference type="ARBA" id="ARBA00022729"/>
    </source>
</evidence>
<keyword evidence="2 10" id="KW-0813">Transport</keyword>
<dbReference type="GO" id="GO:0044718">
    <property type="term" value="P:siderophore transmembrane transport"/>
    <property type="evidence" value="ECO:0007669"/>
    <property type="project" value="TreeGrafter"/>
</dbReference>
<dbReference type="InterPro" id="IPR036942">
    <property type="entry name" value="Beta-barrel_TonB_sf"/>
</dbReference>
<organism evidence="15 16">
    <name type="scientific">Christiangramia fulva</name>
    <dbReference type="NCBI Taxonomy" id="2126553"/>
    <lineage>
        <taxon>Bacteria</taxon>
        <taxon>Pseudomonadati</taxon>
        <taxon>Bacteroidota</taxon>
        <taxon>Flavobacteriia</taxon>
        <taxon>Flavobacteriales</taxon>
        <taxon>Flavobacteriaceae</taxon>
        <taxon>Christiangramia</taxon>
    </lineage>
</organism>
<dbReference type="InterPro" id="IPR037066">
    <property type="entry name" value="Plug_dom_sf"/>
</dbReference>
<dbReference type="InterPro" id="IPR023996">
    <property type="entry name" value="TonB-dep_OMP_SusC/RagA"/>
</dbReference>
<dbReference type="OrthoDB" id="9768177at2"/>
<feature type="chain" id="PRO_5015350140" evidence="12">
    <location>
        <begin position="21"/>
        <end position="974"/>
    </location>
</feature>
<keyword evidence="5 12" id="KW-0732">Signal</keyword>
<dbReference type="SUPFAM" id="SSF56935">
    <property type="entry name" value="Porins"/>
    <property type="match status" value="1"/>
</dbReference>
<evidence type="ECO:0000256" key="2">
    <source>
        <dbReference type="ARBA" id="ARBA00022448"/>
    </source>
</evidence>
<proteinExistence type="inferred from homology"/>
<dbReference type="Pfam" id="PF07715">
    <property type="entry name" value="Plug"/>
    <property type="match status" value="1"/>
</dbReference>
<dbReference type="Pfam" id="PF00593">
    <property type="entry name" value="TonB_dep_Rec_b-barrel"/>
    <property type="match status" value="1"/>
</dbReference>
<dbReference type="InterPro" id="IPR008969">
    <property type="entry name" value="CarboxyPept-like_regulatory"/>
</dbReference>
<evidence type="ECO:0000256" key="9">
    <source>
        <dbReference type="ARBA" id="ARBA00023237"/>
    </source>
</evidence>
<evidence type="ECO:0000256" key="12">
    <source>
        <dbReference type="SAM" id="SignalP"/>
    </source>
</evidence>
<evidence type="ECO:0000259" key="14">
    <source>
        <dbReference type="Pfam" id="PF07715"/>
    </source>
</evidence>
<comment type="subcellular location">
    <subcellularLocation>
        <location evidence="1 10">Cell outer membrane</location>
        <topology evidence="1 10">Multi-pass membrane protein</topology>
    </subcellularLocation>
</comment>
<name>A0A2R3ZA20_9FLAO</name>
<sequence>MSRKTIFLFLSLLSSSLIWSQEREVTGIVTEADSGLPLPGVTVVVDGTSNGVVTDFDGKYSIQASSDATLVFSFIGYETVSKAVNGSSEINVALQVATASLDEVVLVGYSTQKKSNVTASVSEIDGEKLSDATAPDVSTLLQGKAAGVQVVQASGRPGSSSSIRIRGIASTGGNASPLWVVDGVIQHGVPNLNPNDIESISVLKDASATALYGSRGANGVVQVVTKSGKNGVEKLSISSRSGLSYFNNGNFEIMNSQQLYDYYQSFGNPESIPEGIDEQVLTNDFDWFGNGTQTGIVQDHNLSFTGGNEKSSTFISLGYFKETGTLKDVTYDRVSFRLNHEYEVIKNLTLKPKIGITYEKDNSREHSLYSLYTYLPWDKPYNDEGELINPQVDNVTWYGRDQSNYLYDLQYNYGKSRTLNLLTNFDIEYKILPYLTFISTNSVTLFYSDSMYYTDPNSNGGRANLGAVSNDNAKRYTNFTNQMLRFSKTFGDHNINALAAYEYNNYKYQSSGGTGYGIVPGSEILNNTTTPADVRGGANDYALQSFLFNTEYSYDTRYLVQFSLRRDGASNFGLENQYGTFFSGSLGWNIHNEDFFNIETINLLKLRASYGGLGNRPGSLYPQYELHSLGYNYNGIPAVAPSQLGNEDLKWEKSYQTNFGLDFRGWDRFNLSLDYYIKDTSGLLYFVSLPATSGYTGYWENIGGIKNTGFEVNFNYDIFTSRDGGFNWSVRGNIGFNDNEITSVYEGEPIDRGTKITKVGEDFNSWYMPKWLGVDPETGNPLWETIDEETGERSETTNYNEADKQIVGTSSPDFYGGFATDFRYSGFTLSANFNFSKGGKIYNASRELYDSDGAYPTYNQMVLADGWSRWEAPGDIATHPKPYYGGNNLSNKTSSRYLEDGSYLRLRNIRLGYSFEQNLIQRIGLSNAEIYITADNLMTITDYTGTDPEVGIDGFASTTYPVSKRVALGINLSL</sequence>
<evidence type="ECO:0000256" key="1">
    <source>
        <dbReference type="ARBA" id="ARBA00004571"/>
    </source>
</evidence>
<keyword evidence="9 10" id="KW-0998">Cell outer membrane</keyword>
<feature type="domain" description="TonB-dependent receptor-like beta-barrel" evidence="13">
    <location>
        <begin position="361"/>
        <end position="937"/>
    </location>
</feature>
<feature type="signal peptide" evidence="12">
    <location>
        <begin position="1"/>
        <end position="20"/>
    </location>
</feature>
<dbReference type="SUPFAM" id="SSF49464">
    <property type="entry name" value="Carboxypeptidase regulatory domain-like"/>
    <property type="match status" value="1"/>
</dbReference>
<gene>
    <name evidence="15" type="ORF">C7S20_18700</name>
</gene>
<accession>A0A2R3ZA20</accession>
<dbReference type="NCBIfam" id="TIGR04057">
    <property type="entry name" value="SusC_RagA_signa"/>
    <property type="match status" value="1"/>
</dbReference>
<comment type="similarity">
    <text evidence="10 11">Belongs to the TonB-dependent receptor family.</text>
</comment>
<dbReference type="KEGG" id="grs:C7S20_18700"/>
<evidence type="ECO:0000259" key="13">
    <source>
        <dbReference type="Pfam" id="PF00593"/>
    </source>
</evidence>
<evidence type="ECO:0000256" key="6">
    <source>
        <dbReference type="ARBA" id="ARBA00023077"/>
    </source>
</evidence>
<protein>
    <submittedName>
        <fullName evidence="15">SusC/RagA family TonB-linked outer membrane protein</fullName>
    </submittedName>
</protein>
<evidence type="ECO:0000256" key="4">
    <source>
        <dbReference type="ARBA" id="ARBA00022692"/>
    </source>
</evidence>
<dbReference type="NCBIfam" id="TIGR04056">
    <property type="entry name" value="OMP_RagA_SusC"/>
    <property type="match status" value="1"/>
</dbReference>
<dbReference type="Proteomes" id="UP000241507">
    <property type="component" value="Chromosome"/>
</dbReference>
<dbReference type="InterPro" id="IPR023997">
    <property type="entry name" value="TonB-dep_OMP_SusC/RagA_CS"/>
</dbReference>
<feature type="domain" description="TonB-dependent receptor plug" evidence="14">
    <location>
        <begin position="114"/>
        <end position="220"/>
    </location>
</feature>
<dbReference type="PANTHER" id="PTHR30069:SF29">
    <property type="entry name" value="HEMOGLOBIN AND HEMOGLOBIN-HAPTOGLOBIN-BINDING PROTEIN 1-RELATED"/>
    <property type="match status" value="1"/>
</dbReference>
<keyword evidence="3 10" id="KW-1134">Transmembrane beta strand</keyword>
<evidence type="ECO:0000256" key="8">
    <source>
        <dbReference type="ARBA" id="ARBA00023170"/>
    </source>
</evidence>
<evidence type="ECO:0000256" key="10">
    <source>
        <dbReference type="PROSITE-ProRule" id="PRU01360"/>
    </source>
</evidence>
<dbReference type="FunFam" id="2.170.130.10:FF:000003">
    <property type="entry name" value="SusC/RagA family TonB-linked outer membrane protein"/>
    <property type="match status" value="1"/>
</dbReference>
<dbReference type="Gene3D" id="2.40.170.20">
    <property type="entry name" value="TonB-dependent receptor, beta-barrel domain"/>
    <property type="match status" value="1"/>
</dbReference>
<dbReference type="EMBL" id="CP028136">
    <property type="protein sequence ID" value="AVR47116.1"/>
    <property type="molecule type" value="Genomic_DNA"/>
</dbReference>
<dbReference type="AlphaFoldDB" id="A0A2R3ZA20"/>
<evidence type="ECO:0000256" key="3">
    <source>
        <dbReference type="ARBA" id="ARBA00022452"/>
    </source>
</evidence>
<keyword evidence="7 10" id="KW-0472">Membrane</keyword>
<dbReference type="InterPro" id="IPR012910">
    <property type="entry name" value="Plug_dom"/>
</dbReference>
<dbReference type="PROSITE" id="PS52016">
    <property type="entry name" value="TONB_DEPENDENT_REC_3"/>
    <property type="match status" value="1"/>
</dbReference>
<evidence type="ECO:0000313" key="16">
    <source>
        <dbReference type="Proteomes" id="UP000241507"/>
    </source>
</evidence>
<dbReference type="InterPro" id="IPR000531">
    <property type="entry name" value="Beta-barrel_TonB"/>
</dbReference>
<dbReference type="Gene3D" id="2.170.130.10">
    <property type="entry name" value="TonB-dependent receptor, plug domain"/>
    <property type="match status" value="1"/>
</dbReference>